<dbReference type="EMBL" id="LAZR01001556">
    <property type="protein sequence ID" value="KKN42797.1"/>
    <property type="molecule type" value="Genomic_DNA"/>
</dbReference>
<protein>
    <submittedName>
        <fullName evidence="1">Uncharacterized protein</fullName>
    </submittedName>
</protein>
<name>A0A0F9R0Y2_9ZZZZ</name>
<proteinExistence type="predicted"/>
<comment type="caution">
    <text evidence="1">The sequence shown here is derived from an EMBL/GenBank/DDBJ whole genome shotgun (WGS) entry which is preliminary data.</text>
</comment>
<gene>
    <name evidence="1" type="ORF">LCGC14_0709750</name>
</gene>
<reference evidence="1" key="1">
    <citation type="journal article" date="2015" name="Nature">
        <title>Complex archaea that bridge the gap between prokaryotes and eukaryotes.</title>
        <authorList>
            <person name="Spang A."/>
            <person name="Saw J.H."/>
            <person name="Jorgensen S.L."/>
            <person name="Zaremba-Niedzwiedzka K."/>
            <person name="Martijn J."/>
            <person name="Lind A.E."/>
            <person name="van Eijk R."/>
            <person name="Schleper C."/>
            <person name="Guy L."/>
            <person name="Ettema T.J."/>
        </authorList>
    </citation>
    <scope>NUCLEOTIDE SEQUENCE</scope>
</reference>
<evidence type="ECO:0000313" key="1">
    <source>
        <dbReference type="EMBL" id="KKN42797.1"/>
    </source>
</evidence>
<dbReference type="AlphaFoldDB" id="A0A0F9R0Y2"/>
<organism evidence="1">
    <name type="scientific">marine sediment metagenome</name>
    <dbReference type="NCBI Taxonomy" id="412755"/>
    <lineage>
        <taxon>unclassified sequences</taxon>
        <taxon>metagenomes</taxon>
        <taxon>ecological metagenomes</taxon>
    </lineage>
</organism>
<sequence>MLSEQVQILVESEEIAKLTSLKGKSHYDVLKERFYFQNEINWFFKDYSKEIHEMQKKFASFYK</sequence>
<accession>A0A0F9R0Y2</accession>